<accession>A0A0L6JM94</accession>
<dbReference type="OrthoDB" id="2080574at2"/>
<dbReference type="RefSeq" id="WP_036947161.1">
    <property type="nucleotide sequence ID" value="NZ_KN050764.1"/>
</dbReference>
<proteinExistence type="predicted"/>
<comment type="caution">
    <text evidence="1">The sequence shown here is derived from an EMBL/GenBank/DDBJ whole genome shotgun (WGS) entry which is preliminary data.</text>
</comment>
<protein>
    <submittedName>
        <fullName evidence="1">Uncharacterized protein</fullName>
    </submittedName>
</protein>
<dbReference type="eggNOG" id="ENOG5033SFZ">
    <property type="taxonomic scope" value="Bacteria"/>
</dbReference>
<keyword evidence="2" id="KW-1185">Reference proteome</keyword>
<organism evidence="1 2">
    <name type="scientific">Pseudobacteroides cellulosolvens ATCC 35603 = DSM 2933</name>
    <dbReference type="NCBI Taxonomy" id="398512"/>
    <lineage>
        <taxon>Bacteria</taxon>
        <taxon>Bacillati</taxon>
        <taxon>Bacillota</taxon>
        <taxon>Clostridia</taxon>
        <taxon>Eubacteriales</taxon>
        <taxon>Oscillospiraceae</taxon>
        <taxon>Pseudobacteroides</taxon>
    </lineage>
</organism>
<reference evidence="2" key="1">
    <citation type="submission" date="2015-07" db="EMBL/GenBank/DDBJ databases">
        <title>Near-Complete Genome Sequence of the Cellulolytic Bacterium Bacteroides (Pseudobacteroides) cellulosolvens ATCC 35603.</title>
        <authorList>
            <person name="Dassa B."/>
            <person name="Utturkar S.M."/>
            <person name="Klingeman D.M."/>
            <person name="Hurt R.A."/>
            <person name="Keller M."/>
            <person name="Xu J."/>
            <person name="Reddy Y.H.K."/>
            <person name="Borovok I."/>
            <person name="Grinberg I.R."/>
            <person name="Lamed R."/>
            <person name="Zhivin O."/>
            <person name="Bayer E.A."/>
            <person name="Brown S.D."/>
        </authorList>
    </citation>
    <scope>NUCLEOTIDE SEQUENCE [LARGE SCALE GENOMIC DNA]</scope>
    <source>
        <strain evidence="2">DSM 2933</strain>
    </source>
</reference>
<dbReference type="AlphaFoldDB" id="A0A0L6JM94"/>
<evidence type="ECO:0000313" key="2">
    <source>
        <dbReference type="Proteomes" id="UP000036923"/>
    </source>
</evidence>
<dbReference type="PATRIC" id="fig|398512.5.peg.2232"/>
<evidence type="ECO:0000313" key="1">
    <source>
        <dbReference type="EMBL" id="KNY26875.1"/>
    </source>
</evidence>
<dbReference type="Proteomes" id="UP000036923">
    <property type="component" value="Unassembled WGS sequence"/>
</dbReference>
<name>A0A0L6JM94_9FIRM</name>
<dbReference type="EMBL" id="LGTC01000001">
    <property type="protein sequence ID" value="KNY26875.1"/>
    <property type="molecule type" value="Genomic_DNA"/>
</dbReference>
<gene>
    <name evidence="1" type="ORF">Bccel_2140</name>
</gene>
<sequence length="315" mass="36885">MDTKKVLLKGSFGNLLNRINFKDGDDKINKGKGTISDLSNNIKSGIVKNIENKPKQISELIKSLKHEKIKNLEKLLKVEKSQLIVSNRKNRIYRTEVGYMYIIDKDVWGEPVSVTVKDDKKVVVRTIKYLNDQPYLFPVFNEKNVSGIIIHMTQQEIWYQDDNIVIVVSFKGETSDITKIKIANIKSLSRNKLHEYINNYKAVGKNKKLQEIVKEKDLRIDDVLIVTNKYIIGKDSKNFIKAYLFNNEYTIYDEIPLRVLPQIEPLAYDILFSEEVLDYIRANKYNIEDFTQNGDFIEYWQKIGDRKMCVLRYKI</sequence>